<evidence type="ECO:0000256" key="4">
    <source>
        <dbReference type="ARBA" id="ARBA00022840"/>
    </source>
</evidence>
<dbReference type="InterPro" id="IPR050319">
    <property type="entry name" value="ABC_transp_ATP-bind"/>
</dbReference>
<dbReference type="SUPFAM" id="SSF52540">
    <property type="entry name" value="P-loop containing nucleoside triphosphate hydrolases"/>
    <property type="match status" value="1"/>
</dbReference>
<dbReference type="RefSeq" id="WP_075568723.1">
    <property type="nucleotide sequence ID" value="NZ_MSDO01000003.1"/>
</dbReference>
<dbReference type="CDD" id="cd03257">
    <property type="entry name" value="ABC_NikE_OppD_transporters"/>
    <property type="match status" value="1"/>
</dbReference>
<accession>A0A1Q8SVZ3</accession>
<keyword evidence="7" id="KW-1185">Reference proteome</keyword>
<name>A0A1Q8SVZ3_9GAMM</name>
<evidence type="ECO:0000259" key="5">
    <source>
        <dbReference type="PROSITE" id="PS50893"/>
    </source>
</evidence>
<comment type="caution">
    <text evidence="6">The sequence shown here is derived from an EMBL/GenBank/DDBJ whole genome shotgun (WGS) entry which is preliminary data.</text>
</comment>
<dbReference type="STRING" id="404433.BTW07_03225"/>
<feature type="domain" description="ABC transporter" evidence="5">
    <location>
        <begin position="40"/>
        <end position="282"/>
    </location>
</feature>
<dbReference type="Gene3D" id="3.40.50.300">
    <property type="entry name" value="P-loop containing nucleotide triphosphate hydrolases"/>
    <property type="match status" value="1"/>
</dbReference>
<protein>
    <submittedName>
        <fullName evidence="6">ABC transporter ATP-binding protein</fullName>
    </submittedName>
</protein>
<evidence type="ECO:0000256" key="3">
    <source>
        <dbReference type="ARBA" id="ARBA00022741"/>
    </source>
</evidence>
<gene>
    <name evidence="6" type="ORF">BTW07_03225</name>
</gene>
<sequence>MNPIDALRTLGRAADVPAPLVKVLSLRKRFALYPDRLLPWRFDKHSRAWRRQRIHAVNGVDLEIQRGDALCVVGESGCGKSTLARLIMGLLRASEGEVHYDGQRIDHLSAKQWRPFRQRMQMIFQNPYASLNPRLTVRQSLEEPIRLHHPGWSRSRIRDRADSLMADVGIDLGWSERFAHEFSGGQRQRIAIARALSVDPEFVIADEPVSALDVSVQAQILNLLMNAQAARRLTYLFITHDLAVVEHFATRVAVMYLGTICELADTDTLFAHPRHPYTQALLAASPRLEDGHVAPLRLGDEASMPIAPPSGCVFRGRCPHADARCQRENPEPLALRGDHQVACHAVEEGRI</sequence>
<evidence type="ECO:0000313" key="7">
    <source>
        <dbReference type="Proteomes" id="UP000186878"/>
    </source>
</evidence>
<evidence type="ECO:0000256" key="1">
    <source>
        <dbReference type="ARBA" id="ARBA00005417"/>
    </source>
</evidence>
<dbReference type="AlphaFoldDB" id="A0A1Q8SVZ3"/>
<keyword evidence="3" id="KW-0547">Nucleotide-binding</keyword>
<dbReference type="InterPro" id="IPR017871">
    <property type="entry name" value="ABC_transporter-like_CS"/>
</dbReference>
<evidence type="ECO:0000313" key="6">
    <source>
        <dbReference type="EMBL" id="OLO05502.1"/>
    </source>
</evidence>
<dbReference type="GO" id="GO:0015833">
    <property type="term" value="P:peptide transport"/>
    <property type="evidence" value="ECO:0007669"/>
    <property type="project" value="InterPro"/>
</dbReference>
<dbReference type="GO" id="GO:0055085">
    <property type="term" value="P:transmembrane transport"/>
    <property type="evidence" value="ECO:0007669"/>
    <property type="project" value="UniProtKB-ARBA"/>
</dbReference>
<dbReference type="InterPro" id="IPR003439">
    <property type="entry name" value="ABC_transporter-like_ATP-bd"/>
</dbReference>
<keyword evidence="2" id="KW-0813">Transport</keyword>
<dbReference type="GO" id="GO:0016887">
    <property type="term" value="F:ATP hydrolysis activity"/>
    <property type="evidence" value="ECO:0007669"/>
    <property type="project" value="InterPro"/>
</dbReference>
<comment type="similarity">
    <text evidence="1">Belongs to the ABC transporter superfamily.</text>
</comment>
<dbReference type="PANTHER" id="PTHR43776">
    <property type="entry name" value="TRANSPORT ATP-BINDING PROTEIN"/>
    <property type="match status" value="1"/>
</dbReference>
<organism evidence="6 7">
    <name type="scientific">Salinicola socius</name>
    <dbReference type="NCBI Taxonomy" id="404433"/>
    <lineage>
        <taxon>Bacteria</taxon>
        <taxon>Pseudomonadati</taxon>
        <taxon>Pseudomonadota</taxon>
        <taxon>Gammaproteobacteria</taxon>
        <taxon>Oceanospirillales</taxon>
        <taxon>Halomonadaceae</taxon>
        <taxon>Salinicola</taxon>
    </lineage>
</organism>
<evidence type="ECO:0000256" key="2">
    <source>
        <dbReference type="ARBA" id="ARBA00022448"/>
    </source>
</evidence>
<dbReference type="OrthoDB" id="9784450at2"/>
<dbReference type="PANTHER" id="PTHR43776:SF7">
    <property type="entry name" value="D,D-DIPEPTIDE TRANSPORT ATP-BINDING PROTEIN DDPF-RELATED"/>
    <property type="match status" value="1"/>
</dbReference>
<keyword evidence="4 6" id="KW-0067">ATP-binding</keyword>
<dbReference type="Pfam" id="PF08352">
    <property type="entry name" value="oligo_HPY"/>
    <property type="match status" value="1"/>
</dbReference>
<dbReference type="PROSITE" id="PS00211">
    <property type="entry name" value="ABC_TRANSPORTER_1"/>
    <property type="match status" value="1"/>
</dbReference>
<dbReference type="InterPro" id="IPR013563">
    <property type="entry name" value="Oligopep_ABC_C"/>
</dbReference>
<dbReference type="Proteomes" id="UP000186878">
    <property type="component" value="Unassembled WGS sequence"/>
</dbReference>
<dbReference type="SMART" id="SM00382">
    <property type="entry name" value="AAA"/>
    <property type="match status" value="1"/>
</dbReference>
<dbReference type="InterPro" id="IPR003593">
    <property type="entry name" value="AAA+_ATPase"/>
</dbReference>
<dbReference type="PROSITE" id="PS50893">
    <property type="entry name" value="ABC_TRANSPORTER_2"/>
    <property type="match status" value="1"/>
</dbReference>
<dbReference type="InterPro" id="IPR027417">
    <property type="entry name" value="P-loop_NTPase"/>
</dbReference>
<reference evidence="6 7" key="1">
    <citation type="submission" date="2016-12" db="EMBL/GenBank/DDBJ databases">
        <title>Draft genome sequences of strains Salinicola socius SMB35, Salinicola sp. MH3R3-1 and Chromohalobacter sp. SMB17 from the Verkhnekamsk potash mining region of Russia.</title>
        <authorList>
            <person name="Mavrodi D.V."/>
            <person name="Olsson B.E."/>
            <person name="Korsakova E.S."/>
            <person name="Pyankova A."/>
            <person name="Mavrodi O.V."/>
            <person name="Plotnikova E.G."/>
        </authorList>
    </citation>
    <scope>NUCLEOTIDE SEQUENCE [LARGE SCALE GENOMIC DNA]</scope>
    <source>
        <strain evidence="6 7">SMB35</strain>
    </source>
</reference>
<dbReference type="NCBIfam" id="TIGR01727">
    <property type="entry name" value="oligo_HPY"/>
    <property type="match status" value="1"/>
</dbReference>
<proteinExistence type="inferred from homology"/>
<dbReference type="EMBL" id="MSDO01000003">
    <property type="protein sequence ID" value="OLO05502.1"/>
    <property type="molecule type" value="Genomic_DNA"/>
</dbReference>
<dbReference type="Pfam" id="PF00005">
    <property type="entry name" value="ABC_tran"/>
    <property type="match status" value="1"/>
</dbReference>
<dbReference type="GO" id="GO:0005524">
    <property type="term" value="F:ATP binding"/>
    <property type="evidence" value="ECO:0007669"/>
    <property type="project" value="UniProtKB-KW"/>
</dbReference>
<dbReference type="FunFam" id="3.40.50.300:FF:000016">
    <property type="entry name" value="Oligopeptide ABC transporter ATP-binding component"/>
    <property type="match status" value="1"/>
</dbReference>